<evidence type="ECO:0000256" key="1">
    <source>
        <dbReference type="ARBA" id="ARBA00010884"/>
    </source>
</evidence>
<feature type="active site" description="Charge relay system" evidence="2">
    <location>
        <position position="295"/>
    </location>
</feature>
<dbReference type="Proteomes" id="UP000183920">
    <property type="component" value="Unassembled WGS sequence"/>
</dbReference>
<dbReference type="GO" id="GO:0047372">
    <property type="term" value="F:monoacylglycerol lipase activity"/>
    <property type="evidence" value="ECO:0007669"/>
    <property type="project" value="TreeGrafter"/>
</dbReference>
<name>A0A0G4QGK3_9GAMM</name>
<dbReference type="PANTHER" id="PTHR10794">
    <property type="entry name" value="ABHYDROLASE DOMAIN-CONTAINING PROTEIN"/>
    <property type="match status" value="1"/>
</dbReference>
<evidence type="ECO:0000256" key="2">
    <source>
        <dbReference type="PIRSR" id="PIRSR005211-1"/>
    </source>
</evidence>
<proteinExistence type="inferred from homology"/>
<dbReference type="InterPro" id="IPR000073">
    <property type="entry name" value="AB_hydrolase_1"/>
</dbReference>
<feature type="domain" description="AB hydrolase-1" evidence="3">
    <location>
        <begin position="60"/>
        <end position="299"/>
    </location>
</feature>
<keyword evidence="4" id="KW-0378">Hydrolase</keyword>
<dbReference type="AlphaFoldDB" id="A0A0G4QGK3"/>
<dbReference type="FunFam" id="3.40.50.1820:FF:000080">
    <property type="entry name" value="Alpha/beta hydrolase"/>
    <property type="match status" value="1"/>
</dbReference>
<evidence type="ECO:0000259" key="3">
    <source>
        <dbReference type="Pfam" id="PF00561"/>
    </source>
</evidence>
<dbReference type="RefSeq" id="WP_072064788.1">
    <property type="nucleotide sequence ID" value="NZ_CVRY01000007.1"/>
</dbReference>
<sequence length="326" mass="37286">MSQYFNPMRWAKNPHLQTLLPRIIRRTPQLTPHWQRLNLPDNDFVDLAWSEDPTTALNKPRLVIFHGLEGGFSSPYAHGMLTAAKERGWLGVVMHFRGCSGEPNRQNRIYHSGETEDARYFLNWLKKEFGEQPTAAVGYSLGGNMLAYYLAESGENAVVDAAVIVSAPLMLEPCSTKIEHGFSRFYQWYLLKELKNNATRKLIRYPESLPISLLTIKSIKKLRQFDDLITSKIHGFKDALDYYRQCSALPLLNKIKKTTLIIHAKDDPFMSADVIPDVRTLPNNIEYQLTEFGGHVGFVGGKLSKPVMWLESRIPDWLSAYLEKTQ</sequence>
<organism evidence="4 5">
    <name type="scientific">Proteus penneri</name>
    <dbReference type="NCBI Taxonomy" id="102862"/>
    <lineage>
        <taxon>Bacteria</taxon>
        <taxon>Pseudomonadati</taxon>
        <taxon>Pseudomonadota</taxon>
        <taxon>Gammaproteobacteria</taxon>
        <taxon>Enterobacterales</taxon>
        <taxon>Morganellaceae</taxon>
        <taxon>Proteus</taxon>
    </lineage>
</organism>
<reference evidence="5" key="1">
    <citation type="submission" date="2015-06" db="EMBL/GenBank/DDBJ databases">
        <authorList>
            <person name="Urmite Genomes"/>
        </authorList>
    </citation>
    <scope>NUCLEOTIDE SEQUENCE [LARGE SCALE GENOMIC DNA]</scope>
    <source>
        <strain evidence="5">CSUR P1867</strain>
    </source>
</reference>
<dbReference type="GO" id="GO:0034338">
    <property type="term" value="F:short-chain carboxylesterase activity"/>
    <property type="evidence" value="ECO:0007669"/>
    <property type="project" value="TreeGrafter"/>
</dbReference>
<dbReference type="PANTHER" id="PTHR10794:SF94">
    <property type="entry name" value="ESTERASE YHET-RELATED"/>
    <property type="match status" value="1"/>
</dbReference>
<comment type="similarity">
    <text evidence="1">Belongs to the AB hydrolase superfamily. AB hydrolase 4 family.</text>
</comment>
<feature type="active site" description="Charge relay system" evidence="2">
    <location>
        <position position="140"/>
    </location>
</feature>
<dbReference type="InterPro" id="IPR012020">
    <property type="entry name" value="ABHD4"/>
</dbReference>
<feature type="active site" description="Charge relay system" evidence="2">
    <location>
        <position position="267"/>
    </location>
</feature>
<dbReference type="Gene3D" id="3.40.50.1820">
    <property type="entry name" value="alpha/beta hydrolase"/>
    <property type="match status" value="1"/>
</dbReference>
<accession>A0A0G4QGK3</accession>
<dbReference type="NCBIfam" id="NF008218">
    <property type="entry name" value="PRK10985.1"/>
    <property type="match status" value="1"/>
</dbReference>
<dbReference type="Pfam" id="PF00561">
    <property type="entry name" value="Abhydrolase_1"/>
    <property type="match status" value="1"/>
</dbReference>
<gene>
    <name evidence="4" type="ORF">BN1804_03155</name>
</gene>
<dbReference type="SUPFAM" id="SSF53474">
    <property type="entry name" value="alpha/beta-Hydrolases"/>
    <property type="match status" value="1"/>
</dbReference>
<evidence type="ECO:0000313" key="4">
    <source>
        <dbReference type="EMBL" id="CRL64764.1"/>
    </source>
</evidence>
<evidence type="ECO:0000313" key="5">
    <source>
        <dbReference type="Proteomes" id="UP000183920"/>
    </source>
</evidence>
<dbReference type="InterPro" id="IPR029058">
    <property type="entry name" value="AB_hydrolase_fold"/>
</dbReference>
<protein>
    <submittedName>
        <fullName evidence="4">Putative hydrolase</fullName>
    </submittedName>
</protein>
<dbReference type="EMBL" id="CVRY01000007">
    <property type="protein sequence ID" value="CRL64764.1"/>
    <property type="molecule type" value="Genomic_DNA"/>
</dbReference>
<dbReference type="InterPro" id="IPR050960">
    <property type="entry name" value="AB_hydrolase_4_sf"/>
</dbReference>
<dbReference type="PIRSF" id="PIRSF005211">
    <property type="entry name" value="Ab_hydro_YheT"/>
    <property type="match status" value="1"/>
</dbReference>